<accession>A0A1H0KU08</accession>
<dbReference type="EMBL" id="FNHS01000029">
    <property type="protein sequence ID" value="SDO59335.1"/>
    <property type="molecule type" value="Genomic_DNA"/>
</dbReference>
<dbReference type="AlphaFoldDB" id="A0A1H0KU08"/>
<dbReference type="Proteomes" id="UP000198704">
    <property type="component" value="Unassembled WGS sequence"/>
</dbReference>
<name>A0A1H0KU08_9HYPH</name>
<evidence type="ECO:0000313" key="2">
    <source>
        <dbReference type="Proteomes" id="UP000198704"/>
    </source>
</evidence>
<gene>
    <name evidence="1" type="ORF">SAMN05216360_12912</name>
</gene>
<dbReference type="RefSeq" id="WP_091722615.1">
    <property type="nucleotide sequence ID" value="NZ_FNHS01000029.1"/>
</dbReference>
<organism evidence="1 2">
    <name type="scientific">Methylobacterium phyllostachyos</name>
    <dbReference type="NCBI Taxonomy" id="582672"/>
    <lineage>
        <taxon>Bacteria</taxon>
        <taxon>Pseudomonadati</taxon>
        <taxon>Pseudomonadota</taxon>
        <taxon>Alphaproteobacteria</taxon>
        <taxon>Hyphomicrobiales</taxon>
        <taxon>Methylobacteriaceae</taxon>
        <taxon>Methylobacterium</taxon>
    </lineage>
</organism>
<protein>
    <submittedName>
        <fullName evidence="1">Uncharacterized protein</fullName>
    </submittedName>
</protein>
<dbReference type="STRING" id="582672.SAMN05216360_12912"/>
<proteinExistence type="predicted"/>
<sequence>MQNLLARLGRLETAIITKPPGAVRRFVVQGPHGMSTDEAASFLQGQGHDLGNTGLNIIRVVVAAEDGRPIDLPLADLTPEQPR</sequence>
<dbReference type="OrthoDB" id="8007224at2"/>
<reference evidence="2" key="1">
    <citation type="submission" date="2016-10" db="EMBL/GenBank/DDBJ databases">
        <authorList>
            <person name="Varghese N."/>
            <person name="Submissions S."/>
        </authorList>
    </citation>
    <scope>NUCLEOTIDE SEQUENCE [LARGE SCALE GENOMIC DNA]</scope>
    <source>
        <strain evidence="2">BL47</strain>
    </source>
</reference>
<evidence type="ECO:0000313" key="1">
    <source>
        <dbReference type="EMBL" id="SDO59335.1"/>
    </source>
</evidence>
<keyword evidence="2" id="KW-1185">Reference proteome</keyword>